<reference evidence="1" key="1">
    <citation type="submission" date="2021-03" db="EMBL/GenBank/DDBJ databases">
        <title>Comamonas denitrificans.</title>
        <authorList>
            <person name="Finster K."/>
        </authorList>
    </citation>
    <scope>NUCLEOTIDE SEQUENCE</scope>
    <source>
        <strain evidence="1">MM2021_4</strain>
    </source>
</reference>
<dbReference type="Proteomes" id="UP000664731">
    <property type="component" value="Unassembled WGS sequence"/>
</dbReference>
<dbReference type="EMBL" id="JAFNME010000036">
    <property type="protein sequence ID" value="MBO1250666.1"/>
    <property type="molecule type" value="Genomic_DNA"/>
</dbReference>
<evidence type="ECO:0000313" key="1">
    <source>
        <dbReference type="EMBL" id="MBO1250666.1"/>
    </source>
</evidence>
<comment type="caution">
    <text evidence="1">The sequence shown here is derived from an EMBL/GenBank/DDBJ whole genome shotgun (WGS) entry which is preliminary data.</text>
</comment>
<sequence>PNPAAPSATPAGSGVLPAATRPQLDALLDAIAQLPLEQPLAGEAILQAQPTTRRAGSKLFQVEGRNLLSGQWEIVRAGQRYDQLQAGVQLANRLGALNEIEFSEFVAKVQTFADSLNVGVELPDMLHEVFRARELDQFASQHDAQLNFMLRPTRAAWSPGYIAQHAGALGFVPAAMPGRMVLPAAEPGLPPLLTLAFDAQAAQAEDLDRTAVYDVLLSLDVPQVAQTQAPFERLCEVLQRLGVAMDGVLCDPDGNPLPLPMLEQIGVDLSGLYAALSARDFAAGSPLARRLFS</sequence>
<organism evidence="1 2">
    <name type="scientific">Comamonas denitrificans</name>
    <dbReference type="NCBI Taxonomy" id="117506"/>
    <lineage>
        <taxon>Bacteria</taxon>
        <taxon>Pseudomonadati</taxon>
        <taxon>Pseudomonadota</taxon>
        <taxon>Betaproteobacteria</taxon>
        <taxon>Burkholderiales</taxon>
        <taxon>Comamonadaceae</taxon>
        <taxon>Comamonas</taxon>
    </lineage>
</organism>
<keyword evidence="2" id="KW-1185">Reference proteome</keyword>
<accession>A0A939KEG1</accession>
<dbReference type="InterPro" id="IPR036765">
    <property type="entry name" value="ZipA_FtsZ-bd_C_sf"/>
</dbReference>
<feature type="non-terminal residue" evidence="1">
    <location>
        <position position="1"/>
    </location>
</feature>
<gene>
    <name evidence="1" type="ORF">J1777_12645</name>
</gene>
<evidence type="ECO:0000313" key="2">
    <source>
        <dbReference type="Proteomes" id="UP000664731"/>
    </source>
</evidence>
<dbReference type="AlphaFoldDB" id="A0A939KEG1"/>
<dbReference type="SUPFAM" id="SSF64383">
    <property type="entry name" value="Cell-division protein ZipA, C-terminal domain"/>
    <property type="match status" value="1"/>
</dbReference>
<proteinExistence type="predicted"/>
<keyword evidence="1" id="KW-0131">Cell cycle</keyword>
<dbReference type="RefSeq" id="WP_207576055.1">
    <property type="nucleotide sequence ID" value="NZ_JAFNME010000036.1"/>
</dbReference>
<keyword evidence="1" id="KW-0132">Cell division</keyword>
<dbReference type="GO" id="GO:0090529">
    <property type="term" value="P:cell septum assembly"/>
    <property type="evidence" value="ECO:0007669"/>
    <property type="project" value="InterPro"/>
</dbReference>
<name>A0A939KEG1_9BURK</name>
<protein>
    <submittedName>
        <fullName evidence="1">Cell division protein FtsZ</fullName>
    </submittedName>
</protein>